<dbReference type="InterPro" id="IPR011701">
    <property type="entry name" value="MFS"/>
</dbReference>
<keyword evidence="5 7" id="KW-0472">Membrane</keyword>
<evidence type="ECO:0000256" key="3">
    <source>
        <dbReference type="ARBA" id="ARBA00022692"/>
    </source>
</evidence>
<dbReference type="OrthoDB" id="512346at2759"/>
<reference evidence="9 10" key="1">
    <citation type="journal article" date="2012" name="Genome Biol.">
        <title>The genome of the polar eukaryotic microalga coccomyxa subellipsoidea reveals traits of cold adaptation.</title>
        <authorList>
            <person name="Blanc G."/>
            <person name="Agarkova I."/>
            <person name="Grimwood J."/>
            <person name="Kuo A."/>
            <person name="Brueggeman A."/>
            <person name="Dunigan D."/>
            <person name="Gurnon J."/>
            <person name="Ladunga I."/>
            <person name="Lindquist E."/>
            <person name="Lucas S."/>
            <person name="Pangilinan J."/>
            <person name="Proschold T."/>
            <person name="Salamov A."/>
            <person name="Schmutz J."/>
            <person name="Weeks D."/>
            <person name="Yamada T."/>
            <person name="Claverie J.M."/>
            <person name="Grigoriev I."/>
            <person name="Van Etten J."/>
            <person name="Lomsadze A."/>
            <person name="Borodovsky M."/>
        </authorList>
    </citation>
    <scope>NUCLEOTIDE SEQUENCE [LARGE SCALE GENOMIC DNA]</scope>
    <source>
        <strain evidence="9 10">C-169</strain>
    </source>
</reference>
<keyword evidence="2" id="KW-0813">Transport</keyword>
<dbReference type="PROSITE" id="PS50850">
    <property type="entry name" value="MFS"/>
    <property type="match status" value="1"/>
</dbReference>
<dbReference type="PROSITE" id="PS00216">
    <property type="entry name" value="SUGAR_TRANSPORT_1"/>
    <property type="match status" value="1"/>
</dbReference>
<evidence type="ECO:0000256" key="6">
    <source>
        <dbReference type="SAM" id="MobiDB-lite"/>
    </source>
</evidence>
<name>I0YPU8_COCSC</name>
<sequence length="531" mass="55391">MADQQRLLDGMPQDVEQGGDADEGPTYTVGEALDCIGFGRFQGMVLFYCGCAWAADAVEMMLLSFLGPAVRCEWGISPSAESLITSIVFCGTMLGAYGWGVLGDAKGRRVGFAATAAFTFAFGILSAASPNYLSLVVLRGLMGVGLGGAPVAFALFLELVPSSKRGVLMVALQSFWTVGSMLEAALAWAILTDWGWRWLVAISSLPLLALLLLYPFLPESPYWLVASGRTADAQALLQRIAHANGRPLPPGRLAPSAAAAAAAKAQADSKALEVEGGTQGSTGTGKGMKIWGPLSQLATAFRPLLSGDLRRTTLLLLLIWFVNALCYYGLVLLTTSLHSHGGGSGCSTGGRLVLSSADLRDIFVASTAELPGLLLAAAVMDGLGRKWPLAASQLVIAAATGSLLLAPGRWDTALLFIGRACSMGSYAILYVYTPEVFPTRVRTFGLGVNNAMSRIGALVSPFLAVDLVERGSPGIAEGTLALACLAAAVACAFLPLETSGKELAVDGAANENSQEDGEMLPPAPSESEHRL</sequence>
<feature type="transmembrane region" description="Helical" evidence="7">
    <location>
        <begin position="110"/>
        <end position="128"/>
    </location>
</feature>
<dbReference type="PANTHER" id="PTHR23511">
    <property type="entry name" value="SYNAPTIC VESICLE GLYCOPROTEIN 2"/>
    <property type="match status" value="1"/>
</dbReference>
<keyword evidence="10" id="KW-1185">Reference proteome</keyword>
<feature type="region of interest" description="Disordered" evidence="6">
    <location>
        <begin position="505"/>
        <end position="531"/>
    </location>
</feature>
<evidence type="ECO:0000256" key="7">
    <source>
        <dbReference type="SAM" id="Phobius"/>
    </source>
</evidence>
<feature type="transmembrane region" description="Helical" evidence="7">
    <location>
        <begin position="45"/>
        <end position="70"/>
    </location>
</feature>
<dbReference type="GO" id="GO:0022857">
    <property type="term" value="F:transmembrane transporter activity"/>
    <property type="evidence" value="ECO:0007669"/>
    <property type="project" value="InterPro"/>
</dbReference>
<feature type="domain" description="Major facilitator superfamily (MFS) profile" evidence="8">
    <location>
        <begin position="45"/>
        <end position="499"/>
    </location>
</feature>
<gene>
    <name evidence="9" type="ORF">COCSUDRAFT_67354</name>
</gene>
<evidence type="ECO:0000256" key="4">
    <source>
        <dbReference type="ARBA" id="ARBA00022989"/>
    </source>
</evidence>
<dbReference type="InterPro" id="IPR036259">
    <property type="entry name" value="MFS_trans_sf"/>
</dbReference>
<dbReference type="InterPro" id="IPR005828">
    <property type="entry name" value="MFS_sugar_transport-like"/>
</dbReference>
<comment type="subcellular location">
    <subcellularLocation>
        <location evidence="1">Membrane</location>
        <topology evidence="1">Multi-pass membrane protein</topology>
    </subcellularLocation>
</comment>
<keyword evidence="4 7" id="KW-1133">Transmembrane helix</keyword>
<evidence type="ECO:0000256" key="5">
    <source>
        <dbReference type="ARBA" id="ARBA00023136"/>
    </source>
</evidence>
<feature type="transmembrane region" description="Helical" evidence="7">
    <location>
        <begin position="167"/>
        <end position="190"/>
    </location>
</feature>
<dbReference type="SUPFAM" id="SSF103473">
    <property type="entry name" value="MFS general substrate transporter"/>
    <property type="match status" value="1"/>
</dbReference>
<evidence type="ECO:0000256" key="2">
    <source>
        <dbReference type="ARBA" id="ARBA00022448"/>
    </source>
</evidence>
<dbReference type="AlphaFoldDB" id="I0YPU8"/>
<proteinExistence type="predicted"/>
<feature type="transmembrane region" description="Helical" evidence="7">
    <location>
        <begin position="475"/>
        <end position="496"/>
    </location>
</feature>
<dbReference type="GO" id="GO:0016020">
    <property type="term" value="C:membrane"/>
    <property type="evidence" value="ECO:0007669"/>
    <property type="project" value="UniProtKB-SubCell"/>
</dbReference>
<evidence type="ECO:0000256" key="1">
    <source>
        <dbReference type="ARBA" id="ARBA00004141"/>
    </source>
</evidence>
<comment type="caution">
    <text evidence="9">The sequence shown here is derived from an EMBL/GenBank/DDBJ whole genome shotgun (WGS) entry which is preliminary data.</text>
</comment>
<feature type="transmembrane region" description="Helical" evidence="7">
    <location>
        <begin position="140"/>
        <end position="160"/>
    </location>
</feature>
<evidence type="ECO:0000313" key="9">
    <source>
        <dbReference type="EMBL" id="EIE20417.1"/>
    </source>
</evidence>
<dbReference type="Gene3D" id="1.20.1250.20">
    <property type="entry name" value="MFS general substrate transporter like domains"/>
    <property type="match status" value="1"/>
</dbReference>
<feature type="transmembrane region" description="Helical" evidence="7">
    <location>
        <begin position="387"/>
        <end position="406"/>
    </location>
</feature>
<feature type="transmembrane region" description="Helical" evidence="7">
    <location>
        <begin position="82"/>
        <end position="103"/>
    </location>
</feature>
<dbReference type="KEGG" id="csl:COCSUDRAFT_67354"/>
<feature type="region of interest" description="Disordered" evidence="6">
    <location>
        <begin position="1"/>
        <end position="23"/>
    </location>
</feature>
<dbReference type="GeneID" id="17038393"/>
<feature type="transmembrane region" description="Helical" evidence="7">
    <location>
        <begin position="412"/>
        <end position="432"/>
    </location>
</feature>
<dbReference type="EMBL" id="AGSI01000015">
    <property type="protein sequence ID" value="EIE20417.1"/>
    <property type="molecule type" value="Genomic_DNA"/>
</dbReference>
<evidence type="ECO:0000259" key="8">
    <source>
        <dbReference type="PROSITE" id="PS50850"/>
    </source>
</evidence>
<dbReference type="Pfam" id="PF07690">
    <property type="entry name" value="MFS_1"/>
    <property type="match status" value="1"/>
</dbReference>
<organism evidence="9 10">
    <name type="scientific">Coccomyxa subellipsoidea (strain C-169)</name>
    <name type="common">Green microalga</name>
    <dbReference type="NCBI Taxonomy" id="574566"/>
    <lineage>
        <taxon>Eukaryota</taxon>
        <taxon>Viridiplantae</taxon>
        <taxon>Chlorophyta</taxon>
        <taxon>core chlorophytes</taxon>
        <taxon>Trebouxiophyceae</taxon>
        <taxon>Trebouxiophyceae incertae sedis</taxon>
        <taxon>Coccomyxaceae</taxon>
        <taxon>Coccomyxa</taxon>
        <taxon>Coccomyxa subellipsoidea</taxon>
    </lineage>
</organism>
<evidence type="ECO:0000313" key="10">
    <source>
        <dbReference type="Proteomes" id="UP000007264"/>
    </source>
</evidence>
<dbReference type="Proteomes" id="UP000007264">
    <property type="component" value="Unassembled WGS sequence"/>
</dbReference>
<protein>
    <submittedName>
        <fullName evidence="9">MFS general substrate transporter</fullName>
    </submittedName>
</protein>
<dbReference type="RefSeq" id="XP_005644961.1">
    <property type="nucleotide sequence ID" value="XM_005644904.1"/>
</dbReference>
<keyword evidence="3 7" id="KW-0812">Transmembrane</keyword>
<dbReference type="Pfam" id="PF00083">
    <property type="entry name" value="Sugar_tr"/>
    <property type="match status" value="1"/>
</dbReference>
<dbReference type="InterPro" id="IPR005829">
    <property type="entry name" value="Sugar_transporter_CS"/>
</dbReference>
<feature type="transmembrane region" description="Helical" evidence="7">
    <location>
        <begin position="196"/>
        <end position="217"/>
    </location>
</feature>
<dbReference type="InterPro" id="IPR020846">
    <property type="entry name" value="MFS_dom"/>
</dbReference>
<accession>I0YPU8</accession>
<dbReference type="PANTHER" id="PTHR23511:SF5">
    <property type="entry name" value="MAJOR FACILITATOR-TYPE TRANSPORTER HXNZ-RELATED"/>
    <property type="match status" value="1"/>
</dbReference>
<dbReference type="eggNOG" id="KOG0253">
    <property type="taxonomic scope" value="Eukaryota"/>
</dbReference>
<feature type="transmembrane region" description="Helical" evidence="7">
    <location>
        <begin position="312"/>
        <end position="330"/>
    </location>
</feature>